<comment type="caution">
    <text evidence="4">The sequence shown here is derived from an EMBL/GenBank/DDBJ whole genome shotgun (WGS) entry which is preliminary data.</text>
</comment>
<dbReference type="eggNOG" id="COG0657">
    <property type="taxonomic scope" value="Bacteria"/>
</dbReference>
<organism evidence="4 5">
    <name type="scientific">Alistipes onderdonkii</name>
    <dbReference type="NCBI Taxonomy" id="328813"/>
    <lineage>
        <taxon>Bacteria</taxon>
        <taxon>Pseudomonadati</taxon>
        <taxon>Bacteroidota</taxon>
        <taxon>Bacteroidia</taxon>
        <taxon>Bacteroidales</taxon>
        <taxon>Rikenellaceae</taxon>
        <taxon>Alistipes</taxon>
    </lineage>
</organism>
<dbReference type="GO" id="GO:0016787">
    <property type="term" value="F:hydrolase activity"/>
    <property type="evidence" value="ECO:0007669"/>
    <property type="project" value="UniProtKB-KW"/>
</dbReference>
<dbReference type="AlphaFoldDB" id="A0A1Y3QXQ9"/>
<dbReference type="RefSeq" id="WP_087402343.1">
    <property type="nucleotide sequence ID" value="NZ_AP031440.1"/>
</dbReference>
<protein>
    <submittedName>
        <fullName evidence="4">Alpha/beta hydrolase</fullName>
    </submittedName>
</protein>
<gene>
    <name evidence="4" type="ORF">B5G41_08440</name>
</gene>
<dbReference type="PANTHER" id="PTHR48081:SF8">
    <property type="entry name" value="ALPHA_BETA HYDROLASE FOLD-3 DOMAIN-CONTAINING PROTEIN-RELATED"/>
    <property type="match status" value="1"/>
</dbReference>
<dbReference type="PANTHER" id="PTHR48081">
    <property type="entry name" value="AB HYDROLASE SUPERFAMILY PROTEIN C4A8.06C"/>
    <property type="match status" value="1"/>
</dbReference>
<proteinExistence type="inferred from homology"/>
<dbReference type="Proteomes" id="UP000195772">
    <property type="component" value="Unassembled WGS sequence"/>
</dbReference>
<dbReference type="InterPro" id="IPR002168">
    <property type="entry name" value="Lipase_GDXG_HIS_AS"/>
</dbReference>
<sequence length="327" mass="35781">MDHLKEAPDYLQDDHLSRGTKAYLKVLNGGAPVESLPVGEARRVLTDVQAAVHVDLSGIEESERTVESEGHTLRLNLVRPSGAGRVHLPAFVFIHGGGWVLGDYPTHRRLVRDLVVESGCAAVFVNYTPSPEAHFPKAVEEVYAAVKWVAENGREIGVDGSRLALAGNSVGGNMSLAAALVAEDHGGPRLRTLVLMWPVTDAGYDWDSYVKYGRQRFLTAPLMKWMFGKYVSDPAQRGNDLMSPVRASAERLRGLPPTLIAVAENDILRDEGEAMGRRLDEAGVEVTTVRFNGVVHDWGMLNGFAALHPTRTLIRLAGSVLRDYLKK</sequence>
<name>A0A1Y3QXQ9_9BACT</name>
<evidence type="ECO:0000259" key="3">
    <source>
        <dbReference type="Pfam" id="PF07859"/>
    </source>
</evidence>
<dbReference type="InterPro" id="IPR029058">
    <property type="entry name" value="AB_hydrolase_fold"/>
</dbReference>
<feature type="domain" description="Alpha/beta hydrolase fold-3" evidence="3">
    <location>
        <begin position="91"/>
        <end position="298"/>
    </location>
</feature>
<evidence type="ECO:0000256" key="2">
    <source>
        <dbReference type="ARBA" id="ARBA00022801"/>
    </source>
</evidence>
<accession>A0A1Y3QXQ9</accession>
<dbReference type="InterPro" id="IPR050300">
    <property type="entry name" value="GDXG_lipolytic_enzyme"/>
</dbReference>
<comment type="similarity">
    <text evidence="1">Belongs to the 'GDXG' lipolytic enzyme family.</text>
</comment>
<evidence type="ECO:0000313" key="5">
    <source>
        <dbReference type="Proteomes" id="UP000195772"/>
    </source>
</evidence>
<dbReference type="EMBL" id="NFHB01000005">
    <property type="protein sequence ID" value="OUN03068.1"/>
    <property type="molecule type" value="Genomic_DNA"/>
</dbReference>
<keyword evidence="2 4" id="KW-0378">Hydrolase</keyword>
<reference evidence="5" key="1">
    <citation type="submission" date="2017-04" db="EMBL/GenBank/DDBJ databases">
        <title>Function of individual gut microbiota members based on whole genome sequencing of pure cultures obtained from chicken caecum.</title>
        <authorList>
            <person name="Medvecky M."/>
            <person name="Cejkova D."/>
            <person name="Polansky O."/>
            <person name="Karasova D."/>
            <person name="Kubasova T."/>
            <person name="Cizek A."/>
            <person name="Rychlik I."/>
        </authorList>
    </citation>
    <scope>NUCLEOTIDE SEQUENCE [LARGE SCALE GENOMIC DNA]</scope>
    <source>
        <strain evidence="5">An90</strain>
    </source>
</reference>
<dbReference type="Pfam" id="PF07859">
    <property type="entry name" value="Abhydrolase_3"/>
    <property type="match status" value="1"/>
</dbReference>
<evidence type="ECO:0000256" key="1">
    <source>
        <dbReference type="ARBA" id="ARBA00010515"/>
    </source>
</evidence>
<dbReference type="SUPFAM" id="SSF53474">
    <property type="entry name" value="alpha/beta-Hydrolases"/>
    <property type="match status" value="1"/>
</dbReference>
<evidence type="ECO:0000313" key="4">
    <source>
        <dbReference type="EMBL" id="OUN03068.1"/>
    </source>
</evidence>
<dbReference type="OrthoDB" id="9777975at2"/>
<dbReference type="PROSITE" id="PS01173">
    <property type="entry name" value="LIPASE_GDXG_HIS"/>
    <property type="match status" value="1"/>
</dbReference>
<dbReference type="Gene3D" id="3.40.50.1820">
    <property type="entry name" value="alpha/beta hydrolase"/>
    <property type="match status" value="1"/>
</dbReference>
<dbReference type="InterPro" id="IPR013094">
    <property type="entry name" value="AB_hydrolase_3"/>
</dbReference>